<evidence type="ECO:0000256" key="2">
    <source>
        <dbReference type="ARBA" id="ARBA00022512"/>
    </source>
</evidence>
<dbReference type="EMBL" id="MF405918">
    <property type="protein sequence ID" value="QKU33589.1"/>
    <property type="molecule type" value="Genomic_DNA"/>
</dbReference>
<keyword evidence="2" id="KW-0134">Cell wall</keyword>
<evidence type="ECO:0000313" key="6">
    <source>
        <dbReference type="EMBL" id="QKU33589.1"/>
    </source>
</evidence>
<keyword evidence="5" id="KW-0325">Glycoprotein</keyword>
<dbReference type="InterPro" id="IPR051648">
    <property type="entry name" value="CWI-Assembly_Regulator"/>
</dbReference>
<dbReference type="GeneID" id="80516886"/>
<evidence type="ECO:0000256" key="1">
    <source>
        <dbReference type="ARBA" id="ARBA00004191"/>
    </source>
</evidence>
<evidence type="ECO:0000256" key="3">
    <source>
        <dbReference type="ARBA" id="ARBA00022525"/>
    </source>
</evidence>
<dbReference type="PANTHER" id="PTHR31018">
    <property type="entry name" value="SPORULATION-SPECIFIC PROTEIN-RELATED"/>
    <property type="match status" value="1"/>
</dbReference>
<sequence length="656" mass="72415">MTTPRRNNSEVVFNCAGAAKACIDQGCDTECNYLRTDSLPFGITIIPGSGKLTEFPVSNDNLNGPEDGVNFLDCIRNADLCPRAYPPTNICIRDCTEFAAVSQINFINGDLIIGDPVTPSTASVGILQVLPTPNNDAIDIFPNLLGINGSLYIVGTQYRRITGFDRLRFVTGSIVIVNNPNLLVIPTFASLLSAGSLVTELPPATGGEISALSHEDEITDPRCGRSAIIIANNNSLRKITGFEAVRQIKDGIFIANNACLTHICGFIHLYRTDRIVIKSNPRLSKIVGFCYTDTINIGLYILDNNLDGEFDFAISAFVALETAGRIVIVGNSGLKSLKFDSLRIVVNEFIVRSNNHLEELTSSVQFVNDLYIENNKSLHIIKLPCLQEVNFVMNINNNCSLLCLETFDELRRIGHGLMIADNKQLAELKGFNKVKYIGSNCVTRPTVQQPNPCNGGCGCNTGITFDWTTIARLPDCSIVDTFPANYFDDSRLACAYELPDDFFRLVCNPNTTCGQLPIDQEIPDLLSYSIIIFRNQRLKAIGGFCNLKHIETSIYIINNAILHTINAFGQLAYALDIWIRNNSSLKYIIGFANLLSIRDFVVYESVCLLDLNSIKSLEFAQGIAIEAKNSRSVKYPRTPIPSVLGYTLYYSYDNKC</sequence>
<name>A0A6N1NCV6_9VIRU</name>
<evidence type="ECO:0000256" key="5">
    <source>
        <dbReference type="ARBA" id="ARBA00023180"/>
    </source>
</evidence>
<keyword evidence="3" id="KW-0964">Secreted</keyword>
<reference evidence="6" key="1">
    <citation type="submission" date="2017-06" db="EMBL/GenBank/DDBJ databases">
        <authorList>
            <person name="Assis F.L."/>
            <person name="Abrahao J.S."/>
            <person name="Silva L."/>
            <person name="Khalil J.B."/>
            <person name="Rodrigues R."/>
            <person name="Silva L.S."/>
            <person name="Boratto P."/>
            <person name="Andrade M."/>
            <person name="Kroon E.G."/>
            <person name="Ribeiro B."/>
            <person name="Bergier I."/>
            <person name="Seligmann H."/>
            <person name="Ghigo E."/>
            <person name="Colson P."/>
            <person name="Levasseur A."/>
            <person name="Raoult D."/>
            <person name="Scola B.L."/>
        </authorList>
    </citation>
    <scope>NUCLEOTIDE SEQUENCE</scope>
    <source>
        <strain evidence="6">Deep ocean</strain>
    </source>
</reference>
<organism evidence="6">
    <name type="scientific">Tupanvirus deep ocean</name>
    <dbReference type="NCBI Taxonomy" id="2126984"/>
    <lineage>
        <taxon>Viruses</taxon>
        <taxon>Varidnaviria</taxon>
        <taxon>Bamfordvirae</taxon>
        <taxon>Nucleocytoviricota</taxon>
        <taxon>Megaviricetes</taxon>
        <taxon>Imitervirales</taxon>
        <taxon>Mimiviridae</taxon>
        <taxon>Megamimivirinae</taxon>
        <taxon>Tupanvirus</taxon>
        <taxon>Tupanvirus altamarinense</taxon>
    </lineage>
</organism>
<evidence type="ECO:0008006" key="7">
    <source>
        <dbReference type="Google" id="ProtNLM"/>
    </source>
</evidence>
<dbReference type="RefSeq" id="YP_010780195.1">
    <property type="nucleotide sequence ID" value="NC_075038.1"/>
</dbReference>
<dbReference type="KEGG" id="vg:80516886"/>
<protein>
    <recommendedName>
        <fullName evidence="7">Receptor L-domain domain-containing protein</fullName>
    </recommendedName>
</protein>
<dbReference type="PANTHER" id="PTHR31018:SF3">
    <property type="entry name" value="RECEPTOR PROTEIN-TYROSINE KINASE"/>
    <property type="match status" value="1"/>
</dbReference>
<comment type="subcellular location">
    <subcellularLocation>
        <location evidence="1">Secreted</location>
        <location evidence="1">Cell wall</location>
    </subcellularLocation>
</comment>
<accession>A0A6N1NCV6</accession>
<proteinExistence type="predicted"/>
<dbReference type="InterPro" id="IPR036941">
    <property type="entry name" value="Rcpt_L-dom_sf"/>
</dbReference>
<dbReference type="SUPFAM" id="SSF52058">
    <property type="entry name" value="L domain-like"/>
    <property type="match status" value="2"/>
</dbReference>
<keyword evidence="4" id="KW-0732">Signal</keyword>
<evidence type="ECO:0000256" key="4">
    <source>
        <dbReference type="ARBA" id="ARBA00022729"/>
    </source>
</evidence>
<dbReference type="Gene3D" id="3.80.20.20">
    <property type="entry name" value="Receptor L-domain"/>
    <property type="match status" value="2"/>
</dbReference>
<reference evidence="6" key="2">
    <citation type="journal article" date="2018" name="Nat. Commun.">
        <title>Tailed giant Tupanvirus possesses the most complete translational apparatus of the known virosphere.</title>
        <authorList>
            <person name="Abrahao J."/>
            <person name="Silva L."/>
            <person name="Silva L.S."/>
            <person name="Khalil J.Y.B."/>
            <person name="Rodrigues R."/>
            <person name="Arantes T."/>
            <person name="Assis F."/>
            <person name="Boratto P."/>
            <person name="Andrade M."/>
            <person name="Kroon E.G."/>
            <person name="Ribeiro B."/>
            <person name="Bergier I."/>
            <person name="Seligmann H."/>
            <person name="Ghigo E."/>
            <person name="Colson P."/>
            <person name="Levasseur A."/>
            <person name="Kroemer G."/>
            <person name="Raoult D."/>
            <person name="La Scola B."/>
        </authorList>
    </citation>
    <scope>NUCLEOTIDE SEQUENCE [LARGE SCALE GENOMIC DNA]</scope>
    <source>
        <strain evidence="6">Deep ocean</strain>
    </source>
</reference>